<dbReference type="Proteomes" id="UP001250858">
    <property type="component" value="Chromosome"/>
</dbReference>
<reference evidence="3 4" key="1">
    <citation type="submission" date="2023-09" db="EMBL/GenBank/DDBJ databases">
        <title>Complete genome of Streptomyces roseicoloratus T14.</title>
        <authorList>
            <person name="Bashizi T."/>
            <person name="Kim M.-J."/>
            <person name="Lee G."/>
            <person name="Tagele S.B."/>
            <person name="Shin J.-H."/>
        </authorList>
    </citation>
    <scope>NUCLEOTIDE SEQUENCE [LARGE SCALE GENOMIC DNA]</scope>
    <source>
        <strain evidence="3 4">T14</strain>
    </source>
</reference>
<gene>
    <name evidence="3" type="ORF">RGF97_11130</name>
</gene>
<sequence length="248" mass="25874">MPVRWREQLFARARFGNAEPPPGSALPDGLRLALYNPARGAVDERKGLYTGEPATLLLGTAPAAYANRTKGATEAVAAMRFAGDYYLQLTLDRRAPASVPLALDLALATPSGAHVAKPAPGQTTGSPATDAHSGLAPDATRGRASGPDSDPASAPDPDPDLDSDFGSGPGPGAGPDPVLRAVGIAGLSTGTALVAFLAAWPLFPSRSPRPRPHPHPGPHLHPHPHLHPRSRFRPRLRSRPRGRHARGA</sequence>
<evidence type="ECO:0000313" key="3">
    <source>
        <dbReference type="EMBL" id="WMX45296.1"/>
    </source>
</evidence>
<keyword evidence="2" id="KW-0812">Transmembrane</keyword>
<evidence type="ECO:0000256" key="2">
    <source>
        <dbReference type="SAM" id="Phobius"/>
    </source>
</evidence>
<feature type="compositionally biased region" description="Low complexity" evidence="1">
    <location>
        <begin position="144"/>
        <end position="155"/>
    </location>
</feature>
<feature type="transmembrane region" description="Helical" evidence="2">
    <location>
        <begin position="181"/>
        <end position="203"/>
    </location>
</feature>
<feature type="compositionally biased region" description="Basic residues" evidence="1">
    <location>
        <begin position="208"/>
        <end position="248"/>
    </location>
</feature>
<feature type="region of interest" description="Disordered" evidence="1">
    <location>
        <begin position="112"/>
        <end position="177"/>
    </location>
</feature>
<keyword evidence="4" id="KW-1185">Reference proteome</keyword>
<organism evidence="3 4">
    <name type="scientific">Streptomyces roseicoloratus</name>
    <dbReference type="NCBI Taxonomy" id="2508722"/>
    <lineage>
        <taxon>Bacteria</taxon>
        <taxon>Bacillati</taxon>
        <taxon>Actinomycetota</taxon>
        <taxon>Actinomycetes</taxon>
        <taxon>Kitasatosporales</taxon>
        <taxon>Streptomycetaceae</taxon>
        <taxon>Streptomyces</taxon>
    </lineage>
</organism>
<evidence type="ECO:0000313" key="4">
    <source>
        <dbReference type="Proteomes" id="UP001250858"/>
    </source>
</evidence>
<keyword evidence="2" id="KW-1133">Transmembrane helix</keyword>
<feature type="region of interest" description="Disordered" evidence="1">
    <location>
        <begin position="206"/>
        <end position="248"/>
    </location>
</feature>
<accession>A0ABY9RSZ0</accession>
<keyword evidence="2" id="KW-0472">Membrane</keyword>
<name>A0ABY9RSZ0_9ACTN</name>
<dbReference type="RefSeq" id="WP_309548436.1">
    <property type="nucleotide sequence ID" value="NZ_CP133762.1"/>
</dbReference>
<dbReference type="EMBL" id="CP133762">
    <property type="protein sequence ID" value="WMX45296.1"/>
    <property type="molecule type" value="Genomic_DNA"/>
</dbReference>
<protein>
    <submittedName>
        <fullName evidence="3">Uncharacterized protein</fullName>
    </submittedName>
</protein>
<proteinExistence type="predicted"/>
<evidence type="ECO:0000256" key="1">
    <source>
        <dbReference type="SAM" id="MobiDB-lite"/>
    </source>
</evidence>